<protein>
    <submittedName>
        <fullName evidence="1">10592_t:CDS:1</fullName>
    </submittedName>
</protein>
<organism evidence="1 2">
    <name type="scientific">Acaulospora colombiana</name>
    <dbReference type="NCBI Taxonomy" id="27376"/>
    <lineage>
        <taxon>Eukaryota</taxon>
        <taxon>Fungi</taxon>
        <taxon>Fungi incertae sedis</taxon>
        <taxon>Mucoromycota</taxon>
        <taxon>Glomeromycotina</taxon>
        <taxon>Glomeromycetes</taxon>
        <taxon>Diversisporales</taxon>
        <taxon>Acaulosporaceae</taxon>
        <taxon>Acaulospora</taxon>
    </lineage>
</organism>
<dbReference type="EMBL" id="CAJVPT010038803">
    <property type="protein sequence ID" value="CAG8721143.1"/>
    <property type="molecule type" value="Genomic_DNA"/>
</dbReference>
<name>A0ACA9PX14_9GLOM</name>
<sequence length="335" mass="39221">RQSLLKGNYGITDEILGAVPPLVPSPDDEIDKSFYWMPHIVSAKIKHASLANKKEVKMWVEAMKSENFIELQQATQYHELVKRAWNEQIQERELKLKDIIREFCQDVETFCRTPLSLNFMKSVRVNPFIEPEWENYRKKLIEIVGQEVQKNPSIDNAPNSKSVKKSLYDFMRENICKKLRNHTYYTQPNDSKSKPSLSIEDDFFKYILQCPSYKVPPIDPRFPNPVRRYSYSEEFWKTRLFPTLLNEAERLHSSGVNSSICIFDPAVLGGMVNNQCPLFGCQLCDKDFQFSGFEKTKKHMSKEHKILTESEKIREMKVDKAKIIDHLPTIFSLRN</sequence>
<comment type="caution">
    <text evidence="1">The sequence shown here is derived from an EMBL/GenBank/DDBJ whole genome shotgun (WGS) entry which is preliminary data.</text>
</comment>
<reference evidence="1" key="1">
    <citation type="submission" date="2021-06" db="EMBL/GenBank/DDBJ databases">
        <authorList>
            <person name="Kallberg Y."/>
            <person name="Tangrot J."/>
            <person name="Rosling A."/>
        </authorList>
    </citation>
    <scope>NUCLEOTIDE SEQUENCE</scope>
    <source>
        <strain evidence="1">CL356</strain>
    </source>
</reference>
<keyword evidence="2" id="KW-1185">Reference proteome</keyword>
<proteinExistence type="predicted"/>
<evidence type="ECO:0000313" key="1">
    <source>
        <dbReference type="EMBL" id="CAG8721143.1"/>
    </source>
</evidence>
<gene>
    <name evidence="1" type="ORF">ACOLOM_LOCUS11145</name>
</gene>
<feature type="non-terminal residue" evidence="1">
    <location>
        <position position="1"/>
    </location>
</feature>
<evidence type="ECO:0000313" key="2">
    <source>
        <dbReference type="Proteomes" id="UP000789525"/>
    </source>
</evidence>
<dbReference type="Proteomes" id="UP000789525">
    <property type="component" value="Unassembled WGS sequence"/>
</dbReference>
<accession>A0ACA9PX14</accession>